<protein>
    <recommendedName>
        <fullName evidence="1">SnoaL-like domain-containing protein</fullName>
    </recommendedName>
</protein>
<proteinExistence type="predicted"/>
<reference evidence="3" key="1">
    <citation type="journal article" date="2016" name="Genome Announc.">
        <title>Draft genome sequence of Aspergillus niger strain An76.</title>
        <authorList>
            <person name="Gong W."/>
            <person name="Cheng Z."/>
            <person name="Zhang H."/>
            <person name="Liu L."/>
            <person name="Gao P."/>
            <person name="Wang L."/>
        </authorList>
    </citation>
    <scope>NUCLEOTIDE SEQUENCE [LARGE SCALE GENOMIC DNA]</scope>
    <source>
        <strain evidence="3">An76</strain>
    </source>
</reference>
<dbReference type="Gene3D" id="3.10.450.50">
    <property type="match status" value="1"/>
</dbReference>
<dbReference type="OMA" id="EFDHAKM"/>
<comment type="caution">
    <text evidence="2">The sequence shown here is derived from an EMBL/GenBank/DDBJ whole genome shotgun (WGS) entry which is preliminary data.</text>
</comment>
<dbReference type="SUPFAM" id="SSF54427">
    <property type="entry name" value="NTF2-like"/>
    <property type="match status" value="1"/>
</dbReference>
<dbReference type="Pfam" id="PF13577">
    <property type="entry name" value="SnoaL_4"/>
    <property type="match status" value="1"/>
</dbReference>
<accession>A0A124BX87</accession>
<gene>
    <name evidence="2" type="ORF">ABL_04323</name>
</gene>
<name>A0A124BX87_ASPNG</name>
<sequence>MSSMIVNGRYPPVNGSTLNDVTSEERSSAIDFVNRHNFVFEEFDHAKMIDTFLPNATVYHSHGTISEHKQMKEFFEKIYGFFIPGISRSATNHIVDRDEDGGVIVRYQETLIRYGWPGDDTAGFTRKDVVRENGLPAIWWIGTNIDRLRMTSNGWKIYERYLGTPFRNGALDLDRAPEKVSAV</sequence>
<dbReference type="Proteomes" id="UP000068243">
    <property type="component" value="Unassembled WGS sequence"/>
</dbReference>
<organism evidence="2 3">
    <name type="scientific">Aspergillus niger</name>
    <dbReference type="NCBI Taxonomy" id="5061"/>
    <lineage>
        <taxon>Eukaryota</taxon>
        <taxon>Fungi</taxon>
        <taxon>Dikarya</taxon>
        <taxon>Ascomycota</taxon>
        <taxon>Pezizomycotina</taxon>
        <taxon>Eurotiomycetes</taxon>
        <taxon>Eurotiomycetidae</taxon>
        <taxon>Eurotiales</taxon>
        <taxon>Aspergillaceae</taxon>
        <taxon>Aspergillus</taxon>
        <taxon>Aspergillus subgen. Circumdati</taxon>
    </lineage>
</organism>
<dbReference type="EMBL" id="BCMY01000006">
    <property type="protein sequence ID" value="GAQ41658.1"/>
    <property type="molecule type" value="Genomic_DNA"/>
</dbReference>
<feature type="domain" description="SnoaL-like" evidence="1">
    <location>
        <begin position="23"/>
        <end position="160"/>
    </location>
</feature>
<evidence type="ECO:0000313" key="2">
    <source>
        <dbReference type="EMBL" id="GAQ41658.1"/>
    </source>
</evidence>
<evidence type="ECO:0000313" key="3">
    <source>
        <dbReference type="Proteomes" id="UP000068243"/>
    </source>
</evidence>
<dbReference type="AlphaFoldDB" id="A0A124BX87"/>
<evidence type="ECO:0000259" key="1">
    <source>
        <dbReference type="Pfam" id="PF13577"/>
    </source>
</evidence>
<dbReference type="InterPro" id="IPR032710">
    <property type="entry name" value="NTF2-like_dom_sf"/>
</dbReference>
<dbReference type="OrthoDB" id="3658381at2759"/>
<dbReference type="InterPro" id="IPR037401">
    <property type="entry name" value="SnoaL-like"/>
</dbReference>